<protein>
    <submittedName>
        <fullName evidence="2">Uncharacterized protein</fullName>
    </submittedName>
</protein>
<dbReference type="Proteomes" id="UP001515480">
    <property type="component" value="Unassembled WGS sequence"/>
</dbReference>
<organism evidence="2 3">
    <name type="scientific">Prymnesium parvum</name>
    <name type="common">Toxic golden alga</name>
    <dbReference type="NCBI Taxonomy" id="97485"/>
    <lineage>
        <taxon>Eukaryota</taxon>
        <taxon>Haptista</taxon>
        <taxon>Haptophyta</taxon>
        <taxon>Prymnesiophyceae</taxon>
        <taxon>Prymnesiales</taxon>
        <taxon>Prymnesiaceae</taxon>
        <taxon>Prymnesium</taxon>
    </lineage>
</organism>
<keyword evidence="3" id="KW-1185">Reference proteome</keyword>
<dbReference type="AlphaFoldDB" id="A0AB34JXY5"/>
<name>A0AB34JXY5_PRYPA</name>
<proteinExistence type="predicted"/>
<evidence type="ECO:0000313" key="3">
    <source>
        <dbReference type="Proteomes" id="UP001515480"/>
    </source>
</evidence>
<sequence length="73" mass="8078">MARGRGRPSRGGGGRSGRKRRHDEEEVVVTDLTGVAASEDQAAESQTCLIYIEVAKESRQLELEQPQRDLRAL</sequence>
<reference evidence="2 3" key="1">
    <citation type="journal article" date="2024" name="Science">
        <title>Giant polyketide synthase enzymes in the biosynthesis of giant marine polyether toxins.</title>
        <authorList>
            <person name="Fallon T.R."/>
            <person name="Shende V.V."/>
            <person name="Wierzbicki I.H."/>
            <person name="Pendleton A.L."/>
            <person name="Watervoot N.F."/>
            <person name="Auber R.P."/>
            <person name="Gonzalez D.J."/>
            <person name="Wisecaver J.H."/>
            <person name="Moore B.S."/>
        </authorList>
    </citation>
    <scope>NUCLEOTIDE SEQUENCE [LARGE SCALE GENOMIC DNA]</scope>
    <source>
        <strain evidence="2 3">12B1</strain>
    </source>
</reference>
<evidence type="ECO:0000256" key="1">
    <source>
        <dbReference type="SAM" id="MobiDB-lite"/>
    </source>
</evidence>
<comment type="caution">
    <text evidence="2">The sequence shown here is derived from an EMBL/GenBank/DDBJ whole genome shotgun (WGS) entry which is preliminary data.</text>
</comment>
<feature type="region of interest" description="Disordered" evidence="1">
    <location>
        <begin position="1"/>
        <end position="27"/>
    </location>
</feature>
<gene>
    <name evidence="2" type="ORF">AB1Y20_015729</name>
</gene>
<accession>A0AB34JXY5</accession>
<evidence type="ECO:0000313" key="2">
    <source>
        <dbReference type="EMBL" id="KAL1527043.1"/>
    </source>
</evidence>
<dbReference type="EMBL" id="JBGBPQ010000003">
    <property type="protein sequence ID" value="KAL1527043.1"/>
    <property type="molecule type" value="Genomic_DNA"/>
</dbReference>